<proteinExistence type="predicted"/>
<feature type="repeat" description="WD" evidence="3">
    <location>
        <begin position="54"/>
        <end position="95"/>
    </location>
</feature>
<reference evidence="4 5" key="1">
    <citation type="journal article" date="2023" name="Proc. Natl. Acad. Sci. U.S.A.">
        <title>A global phylogenomic analysis of the shiitake genus Lentinula.</title>
        <authorList>
            <person name="Sierra-Patev S."/>
            <person name="Min B."/>
            <person name="Naranjo-Ortiz M."/>
            <person name="Looney B."/>
            <person name="Konkel Z."/>
            <person name="Slot J.C."/>
            <person name="Sakamoto Y."/>
            <person name="Steenwyk J.L."/>
            <person name="Rokas A."/>
            <person name="Carro J."/>
            <person name="Camarero S."/>
            <person name="Ferreira P."/>
            <person name="Molpeceres G."/>
            <person name="Ruiz-Duenas F.J."/>
            <person name="Serrano A."/>
            <person name="Henrissat B."/>
            <person name="Drula E."/>
            <person name="Hughes K.W."/>
            <person name="Mata J.L."/>
            <person name="Ishikawa N.K."/>
            <person name="Vargas-Isla R."/>
            <person name="Ushijima S."/>
            <person name="Smith C.A."/>
            <person name="Donoghue J."/>
            <person name="Ahrendt S."/>
            <person name="Andreopoulos W."/>
            <person name="He G."/>
            <person name="LaButti K."/>
            <person name="Lipzen A."/>
            <person name="Ng V."/>
            <person name="Riley R."/>
            <person name="Sandor L."/>
            <person name="Barry K."/>
            <person name="Martinez A.T."/>
            <person name="Xiao Y."/>
            <person name="Gibbons J.G."/>
            <person name="Terashima K."/>
            <person name="Grigoriev I.V."/>
            <person name="Hibbett D."/>
        </authorList>
    </citation>
    <scope>NUCLEOTIDE SEQUENCE [LARGE SCALE GENOMIC DNA]</scope>
    <source>
        <strain evidence="4 5">TFB7810</strain>
    </source>
</reference>
<dbReference type="PROSITE" id="PS50082">
    <property type="entry name" value="WD_REPEATS_2"/>
    <property type="match status" value="3"/>
</dbReference>
<dbReference type="InterPro" id="IPR036322">
    <property type="entry name" value="WD40_repeat_dom_sf"/>
</dbReference>
<keyword evidence="2" id="KW-0677">Repeat</keyword>
<accession>A0A9W8TXN7</accession>
<evidence type="ECO:0000313" key="4">
    <source>
        <dbReference type="EMBL" id="KAJ3744135.1"/>
    </source>
</evidence>
<feature type="repeat" description="WD" evidence="3">
    <location>
        <begin position="95"/>
        <end position="138"/>
    </location>
</feature>
<dbReference type="EMBL" id="JANVFU010000007">
    <property type="protein sequence ID" value="KAJ3744135.1"/>
    <property type="molecule type" value="Genomic_DNA"/>
</dbReference>
<dbReference type="PROSITE" id="PS50294">
    <property type="entry name" value="WD_REPEATS_REGION"/>
    <property type="match status" value="1"/>
</dbReference>
<dbReference type="InterPro" id="IPR020472">
    <property type="entry name" value="WD40_PAC1"/>
</dbReference>
<sequence>MSLNASIELPHPPSDSISSLSFSKNADYLAVGSWDNSVRVYEVSLQGHTQCKATYTHRAPVLSVCWNEASSRIFSGSIDNTGLMFDATTGQTTQVAQHDGPVKAVKWVNMPHAEVLVTGSWDKTIKYWDIRTPSPIATVQLPERCYTLDAIYPLMVVGTAGRRILTFDLAKSPVVFGNNVSSLSMQTRVVSCCPDKTGFAVGGVEGRVSFNYIEEKNKRDNYSLKCHRQNSSPQKVDQSLVYSVNDINFHPVHGTFSTCGSDGTAHFWDGAARMRLKSAYCCFSRASGPIACSAFNRTGSMFACAVSYDWHKGFSGMTSEQPNKVTIYAVKEEDVRKKVAKR</sequence>
<dbReference type="SUPFAM" id="SSF50978">
    <property type="entry name" value="WD40 repeat-like"/>
    <property type="match status" value="1"/>
</dbReference>
<gene>
    <name evidence="4" type="ORF">DFH05DRAFT_1398153</name>
</gene>
<protein>
    <submittedName>
        <fullName evidence="4">WD40 repeat-like protein</fullName>
    </submittedName>
</protein>
<evidence type="ECO:0000256" key="3">
    <source>
        <dbReference type="PROSITE-ProRule" id="PRU00221"/>
    </source>
</evidence>
<organism evidence="4 5">
    <name type="scientific">Lentinula detonsa</name>
    <dbReference type="NCBI Taxonomy" id="2804962"/>
    <lineage>
        <taxon>Eukaryota</taxon>
        <taxon>Fungi</taxon>
        <taxon>Dikarya</taxon>
        <taxon>Basidiomycota</taxon>
        <taxon>Agaricomycotina</taxon>
        <taxon>Agaricomycetes</taxon>
        <taxon>Agaricomycetidae</taxon>
        <taxon>Agaricales</taxon>
        <taxon>Marasmiineae</taxon>
        <taxon>Omphalotaceae</taxon>
        <taxon>Lentinula</taxon>
    </lineage>
</organism>
<evidence type="ECO:0000313" key="5">
    <source>
        <dbReference type="Proteomes" id="UP001142393"/>
    </source>
</evidence>
<evidence type="ECO:0000256" key="2">
    <source>
        <dbReference type="ARBA" id="ARBA00022737"/>
    </source>
</evidence>
<evidence type="ECO:0000256" key="1">
    <source>
        <dbReference type="ARBA" id="ARBA00022574"/>
    </source>
</evidence>
<keyword evidence="1 3" id="KW-0853">WD repeat</keyword>
<dbReference type="Proteomes" id="UP001142393">
    <property type="component" value="Unassembled WGS sequence"/>
</dbReference>
<dbReference type="Pfam" id="PF00400">
    <property type="entry name" value="WD40"/>
    <property type="match status" value="4"/>
</dbReference>
<dbReference type="InterPro" id="IPR001680">
    <property type="entry name" value="WD40_rpt"/>
</dbReference>
<dbReference type="AlphaFoldDB" id="A0A9W8TXN7"/>
<comment type="caution">
    <text evidence="4">The sequence shown here is derived from an EMBL/GenBank/DDBJ whole genome shotgun (WGS) entry which is preliminary data.</text>
</comment>
<dbReference type="PANTHER" id="PTHR10971">
    <property type="entry name" value="MRNA EXPORT FACTOR AND BUB3"/>
    <property type="match status" value="1"/>
</dbReference>
<dbReference type="Gene3D" id="2.130.10.10">
    <property type="entry name" value="YVTN repeat-like/Quinoprotein amine dehydrogenase"/>
    <property type="match status" value="1"/>
</dbReference>
<dbReference type="InterPro" id="IPR015943">
    <property type="entry name" value="WD40/YVTN_repeat-like_dom_sf"/>
</dbReference>
<keyword evidence="5" id="KW-1185">Reference proteome</keyword>
<feature type="repeat" description="WD" evidence="3">
    <location>
        <begin position="14"/>
        <end position="44"/>
    </location>
</feature>
<dbReference type="PRINTS" id="PR00320">
    <property type="entry name" value="GPROTEINBRPT"/>
</dbReference>
<dbReference type="SMART" id="SM00320">
    <property type="entry name" value="WD40"/>
    <property type="match status" value="4"/>
</dbReference>
<name>A0A9W8TXN7_9AGAR</name>